<dbReference type="VEuPathDB" id="FungiDB:PTTG_29024"/>
<dbReference type="AlphaFoldDB" id="A0A180G7Z9"/>
<reference evidence="1" key="2">
    <citation type="submission" date="2016-05" db="EMBL/GenBank/DDBJ databases">
        <title>Comparative analysis highlights variable genome content of wheat rusts and divergence of the mating loci.</title>
        <authorList>
            <person name="Cuomo C.A."/>
            <person name="Bakkeren G."/>
            <person name="Szabo L."/>
            <person name="Khalil H."/>
            <person name="Joly D."/>
            <person name="Goldberg J."/>
            <person name="Young S."/>
            <person name="Zeng Q."/>
            <person name="Fellers J."/>
        </authorList>
    </citation>
    <scope>NUCLEOTIDE SEQUENCE [LARGE SCALE GENOMIC DNA]</scope>
    <source>
        <strain evidence="1">1-1 BBBD Race 1</strain>
    </source>
</reference>
<protein>
    <submittedName>
        <fullName evidence="1 2">Uncharacterized protein</fullName>
    </submittedName>
</protein>
<gene>
    <name evidence="1" type="ORF">PTTG_29024</name>
</gene>
<accession>A0A180G7Z9</accession>
<organism evidence="1">
    <name type="scientific">Puccinia triticina (isolate 1-1 / race 1 (BBBD))</name>
    <name type="common">Brown leaf rust fungus</name>
    <dbReference type="NCBI Taxonomy" id="630390"/>
    <lineage>
        <taxon>Eukaryota</taxon>
        <taxon>Fungi</taxon>
        <taxon>Dikarya</taxon>
        <taxon>Basidiomycota</taxon>
        <taxon>Pucciniomycotina</taxon>
        <taxon>Pucciniomycetes</taxon>
        <taxon>Pucciniales</taxon>
        <taxon>Pucciniaceae</taxon>
        <taxon>Puccinia</taxon>
    </lineage>
</organism>
<evidence type="ECO:0000313" key="3">
    <source>
        <dbReference type="Proteomes" id="UP000005240"/>
    </source>
</evidence>
<evidence type="ECO:0000313" key="1">
    <source>
        <dbReference type="EMBL" id="OAV88442.1"/>
    </source>
</evidence>
<evidence type="ECO:0000313" key="2">
    <source>
        <dbReference type="EnsemblFungi" id="PTTG_29024-t43_1-p1"/>
    </source>
</evidence>
<dbReference type="CDD" id="cd22744">
    <property type="entry name" value="OTU"/>
    <property type="match status" value="1"/>
</dbReference>
<proteinExistence type="predicted"/>
<reference evidence="2" key="4">
    <citation type="submission" date="2025-05" db="UniProtKB">
        <authorList>
            <consortium name="EnsemblFungi"/>
        </authorList>
    </citation>
    <scope>IDENTIFICATION</scope>
    <source>
        <strain evidence="2">isolate 1-1 / race 1 (BBBD)</strain>
    </source>
</reference>
<dbReference type="OrthoDB" id="2503766at2759"/>
<dbReference type="EMBL" id="ADAS02000176">
    <property type="protein sequence ID" value="OAV88442.1"/>
    <property type="molecule type" value="Genomic_DNA"/>
</dbReference>
<dbReference type="EnsemblFungi" id="PTTG_29024-t43_1">
    <property type="protein sequence ID" value="PTTG_29024-t43_1-p1"/>
    <property type="gene ID" value="PTTG_29024"/>
</dbReference>
<reference evidence="2 3" key="3">
    <citation type="journal article" date="2017" name="G3 (Bethesda)">
        <title>Comparative analysis highlights variable genome content of wheat rusts and divergence of the mating loci.</title>
        <authorList>
            <person name="Cuomo C.A."/>
            <person name="Bakkeren G."/>
            <person name="Khalil H.B."/>
            <person name="Panwar V."/>
            <person name="Joly D."/>
            <person name="Linning R."/>
            <person name="Sakthikumar S."/>
            <person name="Song X."/>
            <person name="Adiconis X."/>
            <person name="Fan L."/>
            <person name="Goldberg J.M."/>
            <person name="Levin J.Z."/>
            <person name="Young S."/>
            <person name="Zeng Q."/>
            <person name="Anikster Y."/>
            <person name="Bruce M."/>
            <person name="Wang M."/>
            <person name="Yin C."/>
            <person name="McCallum B."/>
            <person name="Szabo L.J."/>
            <person name="Hulbert S."/>
            <person name="Chen X."/>
            <person name="Fellers J.P."/>
        </authorList>
    </citation>
    <scope>NUCLEOTIDE SEQUENCE</scope>
    <source>
        <strain evidence="3">Isolate 1-1 / race 1 (BBBD)</strain>
        <strain evidence="2">isolate 1-1 / race 1 (BBBD)</strain>
    </source>
</reference>
<keyword evidence="3" id="KW-1185">Reference proteome</keyword>
<reference evidence="1" key="1">
    <citation type="submission" date="2009-11" db="EMBL/GenBank/DDBJ databases">
        <authorList>
            <consortium name="The Broad Institute Genome Sequencing Platform"/>
            <person name="Ward D."/>
            <person name="Feldgarden M."/>
            <person name="Earl A."/>
            <person name="Young S.K."/>
            <person name="Zeng Q."/>
            <person name="Koehrsen M."/>
            <person name="Alvarado L."/>
            <person name="Berlin A."/>
            <person name="Bochicchio J."/>
            <person name="Borenstein D."/>
            <person name="Chapman S.B."/>
            <person name="Chen Z."/>
            <person name="Engels R."/>
            <person name="Freedman E."/>
            <person name="Gellesch M."/>
            <person name="Goldberg J."/>
            <person name="Griggs A."/>
            <person name="Gujja S."/>
            <person name="Heilman E."/>
            <person name="Heiman D."/>
            <person name="Hepburn T."/>
            <person name="Howarth C."/>
            <person name="Jen D."/>
            <person name="Larson L."/>
            <person name="Lewis B."/>
            <person name="Mehta T."/>
            <person name="Park D."/>
            <person name="Pearson M."/>
            <person name="Roberts A."/>
            <person name="Saif S."/>
            <person name="Shea T."/>
            <person name="Shenoy N."/>
            <person name="Sisk P."/>
            <person name="Stolte C."/>
            <person name="Sykes S."/>
            <person name="Thomson T."/>
            <person name="Walk T."/>
            <person name="White J."/>
            <person name="Yandava C."/>
            <person name="Izard J."/>
            <person name="Baranova O.V."/>
            <person name="Blanton J.M."/>
            <person name="Tanner A.C."/>
            <person name="Dewhirst F.E."/>
            <person name="Haas B."/>
            <person name="Nusbaum C."/>
            <person name="Birren B."/>
        </authorList>
    </citation>
    <scope>NUCLEOTIDE SEQUENCE [LARGE SCALE GENOMIC DNA]</scope>
    <source>
        <strain evidence="1">1-1 BBBD Race 1</strain>
    </source>
</reference>
<name>A0A180G7Z9_PUCT1</name>
<sequence>MMAATATMMEKLETRLKNTKKLVSKTTPEYISQIPKHLQQFIPNVYDPTANALGYEEDGWFRVRTEMIKEATDYKNVYTKLQGGKGPMKTALEGLQVECKESAIGPNKWLSKLGHGQIIANTYGRPIVFLSNEESCTFLPLRVGPSGQSDPVYLLYVNGNHWVLANVVGKDGVKPILPPILANRVTSKNAKSWLNHIQARRALYCDGITQSLSS</sequence>
<dbReference type="Proteomes" id="UP000005240">
    <property type="component" value="Unassembled WGS sequence"/>
</dbReference>